<accession>A0A0R3AB37</accession>
<dbReference type="OrthoDB" id="9791270at2"/>
<dbReference type="EMBL" id="JYLN01000021">
    <property type="protein sequence ID" value="KRP68148.1"/>
    <property type="molecule type" value="Genomic_DNA"/>
</dbReference>
<comment type="caution">
    <text evidence="1">The sequence shown here is derived from an EMBL/GenBank/DDBJ whole genome shotgun (WGS) entry which is preliminary data.</text>
</comment>
<gene>
    <name evidence="1" type="ORF">TX23_26535</name>
</gene>
<dbReference type="PATRIC" id="fig|1615673.3.peg.1790"/>
<dbReference type="InterPro" id="IPR024423">
    <property type="entry name" value="DUF3050"/>
</dbReference>
<dbReference type="Gene3D" id="1.20.910.10">
    <property type="entry name" value="Heme oxygenase-like"/>
    <property type="match status" value="1"/>
</dbReference>
<dbReference type="RefSeq" id="WP_057704715.1">
    <property type="nucleotide sequence ID" value="NZ_JYLN01000021.1"/>
</dbReference>
<organism evidence="1 2">
    <name type="scientific">Pseudomonas paralactis</name>
    <dbReference type="NCBI Taxonomy" id="1615673"/>
    <lineage>
        <taxon>Bacteria</taxon>
        <taxon>Pseudomonadati</taxon>
        <taxon>Pseudomonadota</taxon>
        <taxon>Gammaproteobacteria</taxon>
        <taxon>Pseudomonadales</taxon>
        <taxon>Pseudomonadaceae</taxon>
        <taxon>Pseudomonas</taxon>
    </lineage>
</organism>
<dbReference type="InterPro" id="IPR016084">
    <property type="entry name" value="Haem_Oase-like_multi-hlx"/>
</dbReference>
<dbReference type="Proteomes" id="UP000050852">
    <property type="component" value="Unassembled WGS sequence"/>
</dbReference>
<evidence type="ECO:0000313" key="2">
    <source>
        <dbReference type="Proteomes" id="UP000050852"/>
    </source>
</evidence>
<dbReference type="AlphaFoldDB" id="A0A0R3AB37"/>
<dbReference type="SUPFAM" id="SSF48613">
    <property type="entry name" value="Heme oxygenase-like"/>
    <property type="match status" value="1"/>
</dbReference>
<evidence type="ECO:0000313" key="1">
    <source>
        <dbReference type="EMBL" id="KRP68148.1"/>
    </source>
</evidence>
<proteinExistence type="predicted"/>
<name>A0A0R3AB37_9PSED</name>
<dbReference type="Pfam" id="PF11251">
    <property type="entry name" value="DUF3050"/>
    <property type="match status" value="1"/>
</dbReference>
<reference evidence="1 2" key="1">
    <citation type="submission" date="2015-02" db="EMBL/GenBank/DDBJ databases">
        <title>Two Pseudomonas sp. nov., isolated from raw milk.</title>
        <authorList>
            <person name="Wenning M."/>
            <person name="von Neubeck M."/>
            <person name="Huptas C."/>
            <person name="Scherer S."/>
        </authorList>
    </citation>
    <scope>NUCLEOTIDE SEQUENCE [LARGE SCALE GENOMIC DNA]</scope>
    <source>
        <strain evidence="1 2">DSM 29164</strain>
    </source>
</reference>
<sequence length="252" mass="28668">MHQHFIEQRKQQLLGHPLFIEITSFSKLQHFMEHHVFAVWDFMTLTKRLQQDLTCTQIPWLPPADPHAARLINEIVLGEESDEHPTRGHCSHFELYLDAMTEVGASTVTITRFIDLQHQGVEVSAALQMIDAPRGVVQFVDSTLQIALSAPTHCVAAAFLHGRESVIPLMFERLMHSNAFIERETPTFLHYLNRHIEVDSHDHGPAAEQLLQRLIGADPLRQRQADSTALGAVERRITFWDGVLASLQEVRP</sequence>
<protein>
    <submittedName>
        <fullName evidence="1">Mangotoxin biosynthesis-involved protein MgoB</fullName>
    </submittedName>
</protein>